<evidence type="ECO:0000313" key="2">
    <source>
        <dbReference type="EMBL" id="MCU4971940.1"/>
    </source>
</evidence>
<sequence>MSDSDKLTEAEIQGIVRQEISRVGRSVLSIVVWTLLAGFTILIGLQAIQIAFYLDGVAAVAVAIVGILVVGASISLLYYLHWPSKK</sequence>
<keyword evidence="3" id="KW-1185">Reference proteome</keyword>
<keyword evidence="1" id="KW-1133">Transmembrane helix</keyword>
<protein>
    <recommendedName>
        <fullName evidence="4">Solute:sodium symporter small subunit</fullName>
    </recommendedName>
</protein>
<name>A0ABT2QAK1_9EURY</name>
<feature type="transmembrane region" description="Helical" evidence="1">
    <location>
        <begin position="58"/>
        <end position="80"/>
    </location>
</feature>
<accession>A0ABT2QAK1</accession>
<reference evidence="2 3" key="1">
    <citation type="submission" date="2022-09" db="EMBL/GenBank/DDBJ databases">
        <title>Enrichment on poylsaccharides allowed isolation of novel metabolic and taxonomic groups of Haloarchaea.</title>
        <authorList>
            <person name="Sorokin D.Y."/>
            <person name="Elcheninov A.G."/>
            <person name="Khizhniak T.V."/>
            <person name="Kolganova T.V."/>
            <person name="Kublanov I.V."/>
        </authorList>
    </citation>
    <scope>NUCLEOTIDE SEQUENCE [LARGE SCALE GENOMIC DNA]</scope>
    <source>
        <strain evidence="2 3">AArc-m2/3/4</strain>
    </source>
</reference>
<evidence type="ECO:0000313" key="3">
    <source>
        <dbReference type="Proteomes" id="UP001320972"/>
    </source>
</evidence>
<comment type="caution">
    <text evidence="2">The sequence shown here is derived from an EMBL/GenBank/DDBJ whole genome shotgun (WGS) entry which is preliminary data.</text>
</comment>
<dbReference type="EMBL" id="JAOPKB010000002">
    <property type="protein sequence ID" value="MCU4971940.1"/>
    <property type="molecule type" value="Genomic_DNA"/>
</dbReference>
<feature type="transmembrane region" description="Helical" evidence="1">
    <location>
        <begin position="27"/>
        <end position="52"/>
    </location>
</feature>
<organism evidence="2 3">
    <name type="scientific">Natronoglomus mannanivorans</name>
    <dbReference type="NCBI Taxonomy" id="2979990"/>
    <lineage>
        <taxon>Archaea</taxon>
        <taxon>Methanobacteriati</taxon>
        <taxon>Methanobacteriota</taxon>
        <taxon>Stenosarchaea group</taxon>
        <taxon>Halobacteria</taxon>
        <taxon>Halobacteriales</taxon>
        <taxon>Natrialbaceae</taxon>
        <taxon>Natronoglomus</taxon>
    </lineage>
</organism>
<evidence type="ECO:0008006" key="4">
    <source>
        <dbReference type="Google" id="ProtNLM"/>
    </source>
</evidence>
<keyword evidence="1" id="KW-0472">Membrane</keyword>
<dbReference type="RefSeq" id="WP_338007061.1">
    <property type="nucleotide sequence ID" value="NZ_JAOPKB010000002.1"/>
</dbReference>
<keyword evidence="1" id="KW-0812">Transmembrane</keyword>
<evidence type="ECO:0000256" key="1">
    <source>
        <dbReference type="SAM" id="Phobius"/>
    </source>
</evidence>
<gene>
    <name evidence="2" type="ORF">OB955_04205</name>
</gene>
<dbReference type="Proteomes" id="UP001320972">
    <property type="component" value="Unassembled WGS sequence"/>
</dbReference>
<proteinExistence type="predicted"/>